<dbReference type="Pfam" id="PF03814">
    <property type="entry name" value="KdpA"/>
    <property type="match status" value="1"/>
</dbReference>
<organism evidence="10 11">
    <name type="scientific">Listeria floridensis FSL S10-1187</name>
    <dbReference type="NCBI Taxonomy" id="1265817"/>
    <lineage>
        <taxon>Bacteria</taxon>
        <taxon>Bacillati</taxon>
        <taxon>Bacillota</taxon>
        <taxon>Bacilli</taxon>
        <taxon>Bacillales</taxon>
        <taxon>Listeriaceae</taxon>
        <taxon>Listeria</taxon>
    </lineage>
</organism>
<keyword evidence="4 9" id="KW-0812">Transmembrane</keyword>
<keyword evidence="10" id="KW-0378">Hydrolase</keyword>
<comment type="function">
    <text evidence="9">Part of the high-affinity ATP-driven potassium transport (or Kdp) system, which catalyzes the hydrolysis of ATP coupled with the electrogenic transport of potassium into the cytoplasm. This subunit binds the extracellular potassium ions and delivers the ions to the membrane domain of KdpB through an intramembrane tunnel.</text>
</comment>
<keyword evidence="7 9" id="KW-0406">Ion transport</keyword>
<keyword evidence="1 9" id="KW-0813">Transport</keyword>
<evidence type="ECO:0000313" key="11">
    <source>
        <dbReference type="Proteomes" id="UP000019249"/>
    </source>
</evidence>
<dbReference type="NCBIfam" id="TIGR00680">
    <property type="entry name" value="kdpA"/>
    <property type="match status" value="1"/>
</dbReference>
<feature type="transmembrane region" description="Helical" evidence="9">
    <location>
        <begin position="286"/>
        <end position="305"/>
    </location>
</feature>
<dbReference type="EMBL" id="AODF01000001">
    <property type="protein sequence ID" value="EUJ33951.1"/>
    <property type="molecule type" value="Genomic_DNA"/>
</dbReference>
<dbReference type="PANTHER" id="PTHR30607">
    <property type="entry name" value="POTASSIUM-TRANSPORTING ATPASE A CHAIN"/>
    <property type="match status" value="1"/>
</dbReference>
<comment type="subcellular location">
    <subcellularLocation>
        <location evidence="9">Cell membrane</location>
        <topology evidence="9">Multi-pass membrane protein</topology>
    </subcellularLocation>
</comment>
<feature type="transmembrane region" description="Helical" evidence="9">
    <location>
        <begin position="65"/>
        <end position="90"/>
    </location>
</feature>
<keyword evidence="2 9" id="KW-1003">Cell membrane</keyword>
<dbReference type="PIRSF" id="PIRSF001294">
    <property type="entry name" value="K_ATPaseA"/>
    <property type="match status" value="1"/>
</dbReference>
<feature type="transmembrane region" description="Helical" evidence="9">
    <location>
        <begin position="9"/>
        <end position="30"/>
    </location>
</feature>
<keyword evidence="3 9" id="KW-0633">Potassium transport</keyword>
<dbReference type="RefSeq" id="WP_036095945.1">
    <property type="nucleotide sequence ID" value="NZ_AODF01000001.1"/>
</dbReference>
<evidence type="ECO:0000313" key="10">
    <source>
        <dbReference type="EMBL" id="EUJ33951.1"/>
    </source>
</evidence>
<keyword evidence="5 9" id="KW-0630">Potassium</keyword>
<evidence type="ECO:0000256" key="6">
    <source>
        <dbReference type="ARBA" id="ARBA00022989"/>
    </source>
</evidence>
<keyword evidence="11" id="KW-1185">Reference proteome</keyword>
<proteinExistence type="inferred from homology"/>
<dbReference type="PANTHER" id="PTHR30607:SF2">
    <property type="entry name" value="POTASSIUM-TRANSPORTING ATPASE POTASSIUM-BINDING SUBUNIT"/>
    <property type="match status" value="1"/>
</dbReference>
<keyword evidence="6 9" id="KW-1133">Transmembrane helix</keyword>
<accession>A0ABP3B1Y2</accession>
<dbReference type="HAMAP" id="MF_00275">
    <property type="entry name" value="KdpA"/>
    <property type="match status" value="1"/>
</dbReference>
<comment type="similarity">
    <text evidence="9">Belongs to the KdpA family.</text>
</comment>
<name>A0ABP3B1Y2_9LIST</name>
<keyword evidence="8 9" id="KW-0472">Membrane</keyword>
<dbReference type="GO" id="GO:0016787">
    <property type="term" value="F:hydrolase activity"/>
    <property type="evidence" value="ECO:0007669"/>
    <property type="project" value="UniProtKB-KW"/>
</dbReference>
<feature type="transmembrane region" description="Helical" evidence="9">
    <location>
        <begin position="176"/>
        <end position="198"/>
    </location>
</feature>
<evidence type="ECO:0000256" key="7">
    <source>
        <dbReference type="ARBA" id="ARBA00023065"/>
    </source>
</evidence>
<gene>
    <name evidence="9" type="primary">kdpA</name>
    <name evidence="10" type="ORF">MFLO_02015</name>
</gene>
<feature type="transmembrane region" description="Helical" evidence="9">
    <location>
        <begin position="253"/>
        <end position="274"/>
    </location>
</feature>
<evidence type="ECO:0000256" key="9">
    <source>
        <dbReference type="HAMAP-Rule" id="MF_00275"/>
    </source>
</evidence>
<sequence length="563" mass="59248">MSRIFVQDVFFLLILLALAIPVGIYIYRLLTFQSTFLTKMLSPVERGAYKLLGKGAEEEMSAKKYAMSVILFSAIGFLILMAILMLQGVLPLNPEHQKGLSFGLAFNTAASFVTNTNWQAYAGETSLSYLSQMLGLTVQNFVSAATGIAVLFALIRGFILKKSHSIGNFWKDLIRITLYLLVPLSLVLAIILVSQGVVQSFASYGTIETLQEGTKQLIPLGPAASQIAIKMLGTNGGGFFGANSAFPFENPTALSNFFETLAILLIPAALVITFGRAVKDSKQGRVLFTVMLVLFSAALIGITLAEQFGGAQMAFVDSTSGNMEGKEARFGVGASALFGTATTAASNGAVNAMHDSLTPLGGLVPLFLMQLGEIVFGGVGSGLYGMIAFVILTVFIAGLLVGRTPEYLGKKIEPFDMKMVCLVILGPPLLSLFGTAAAVMIPSATSWITNGGAHGFTEILYAFTSMANNNGSAFGGFTADTGFTNLLGGLIMLVTRFLPLLATLFLAGNLAKKKTVAASSGTLSTKNAMFAGLLLGVILLVGALSFLPSLALGPIADFLTAGK</sequence>
<evidence type="ECO:0000256" key="1">
    <source>
        <dbReference type="ARBA" id="ARBA00022448"/>
    </source>
</evidence>
<feature type="transmembrane region" description="Helical" evidence="9">
    <location>
        <begin position="420"/>
        <end position="441"/>
    </location>
</feature>
<feature type="transmembrane region" description="Helical" evidence="9">
    <location>
        <begin position="486"/>
        <end position="507"/>
    </location>
</feature>
<feature type="transmembrane region" description="Helical" evidence="9">
    <location>
        <begin position="528"/>
        <end position="547"/>
    </location>
</feature>
<dbReference type="InterPro" id="IPR004623">
    <property type="entry name" value="KdpA"/>
</dbReference>
<evidence type="ECO:0000256" key="8">
    <source>
        <dbReference type="ARBA" id="ARBA00023136"/>
    </source>
</evidence>
<evidence type="ECO:0000256" key="2">
    <source>
        <dbReference type="ARBA" id="ARBA00022475"/>
    </source>
</evidence>
<feature type="transmembrane region" description="Helical" evidence="9">
    <location>
        <begin position="133"/>
        <end position="155"/>
    </location>
</feature>
<reference evidence="10 11" key="1">
    <citation type="journal article" date="2014" name="Int. J. Syst. Evol. Microbiol.">
        <title>Listeria floridensis sp. nov., Listeria aquatica sp. nov., Listeria cornellensis sp. nov., Listeria riparia sp. nov. and Listeria grandensis sp. nov., from agricultural and natural environments.</title>
        <authorList>
            <person name="den Bakker H.C."/>
            <person name="Warchocki S."/>
            <person name="Wright E.M."/>
            <person name="Allred A.F."/>
            <person name="Ahlstrom C."/>
            <person name="Manuel C.S."/>
            <person name="Stasiewicz M.J."/>
            <person name="Burrell A."/>
            <person name="Roof S."/>
            <person name="Strawn L."/>
            <person name="Fortes E.D."/>
            <person name="Nightingale K.K."/>
            <person name="Kephart D."/>
            <person name="Wiedmann M."/>
        </authorList>
    </citation>
    <scope>NUCLEOTIDE SEQUENCE [LARGE SCALE GENOMIC DNA]</scope>
    <source>
        <strain evidence="10 11">FSL S10-1187</strain>
    </source>
</reference>
<evidence type="ECO:0000256" key="3">
    <source>
        <dbReference type="ARBA" id="ARBA00022538"/>
    </source>
</evidence>
<protein>
    <recommendedName>
        <fullName evidence="9">Potassium-transporting ATPase potassium-binding subunit</fullName>
    </recommendedName>
    <alternativeName>
        <fullName evidence="9">ATP phosphohydrolase [potassium-transporting] A chain</fullName>
    </alternativeName>
    <alternativeName>
        <fullName evidence="9">Potassium-binding and translocating subunit A</fullName>
    </alternativeName>
    <alternativeName>
        <fullName evidence="9">Potassium-translocating ATPase A chain</fullName>
    </alternativeName>
</protein>
<evidence type="ECO:0000256" key="4">
    <source>
        <dbReference type="ARBA" id="ARBA00022692"/>
    </source>
</evidence>
<feature type="transmembrane region" description="Helical" evidence="9">
    <location>
        <begin position="374"/>
        <end position="400"/>
    </location>
</feature>
<comment type="caution">
    <text evidence="10">The sequence shown here is derived from an EMBL/GenBank/DDBJ whole genome shotgun (WGS) entry which is preliminary data.</text>
</comment>
<comment type="subunit">
    <text evidence="9">The system is composed of three essential subunits: KdpA, KdpB and KdpC.</text>
</comment>
<evidence type="ECO:0000256" key="5">
    <source>
        <dbReference type="ARBA" id="ARBA00022958"/>
    </source>
</evidence>
<dbReference type="Proteomes" id="UP000019249">
    <property type="component" value="Unassembled WGS sequence"/>
</dbReference>